<organism evidence="1">
    <name type="scientific">Hemiselmis andersenii</name>
    <name type="common">Cryptophyte alga</name>
    <dbReference type="NCBI Taxonomy" id="464988"/>
    <lineage>
        <taxon>Eukaryota</taxon>
        <taxon>Cryptophyceae</taxon>
        <taxon>Cryptomonadales</taxon>
        <taxon>Hemiselmidaceae</taxon>
        <taxon>Hemiselmis</taxon>
    </lineage>
</organism>
<dbReference type="EMBL" id="HBFX01026234">
    <property type="protein sequence ID" value="CAD8962990.1"/>
    <property type="molecule type" value="Transcribed_RNA"/>
</dbReference>
<accession>A0A6U4WYV3</accession>
<gene>
    <name evidence="1" type="ORF">HAND00432_LOCUS15956</name>
    <name evidence="2" type="ORF">HAND00432_LOCUS15957</name>
</gene>
<evidence type="ECO:0000313" key="1">
    <source>
        <dbReference type="EMBL" id="CAD8962990.1"/>
    </source>
</evidence>
<reference evidence="1" key="1">
    <citation type="submission" date="2021-01" db="EMBL/GenBank/DDBJ databases">
        <authorList>
            <person name="Corre E."/>
            <person name="Pelletier E."/>
            <person name="Niang G."/>
            <person name="Scheremetjew M."/>
            <person name="Finn R."/>
            <person name="Kale V."/>
            <person name="Holt S."/>
            <person name="Cochrane G."/>
            <person name="Meng A."/>
            <person name="Brown T."/>
            <person name="Cohen L."/>
        </authorList>
    </citation>
    <scope>NUCLEOTIDE SEQUENCE</scope>
    <source>
        <strain evidence="1">CCMP644</strain>
    </source>
</reference>
<protein>
    <submittedName>
        <fullName evidence="1">Uncharacterized protein</fullName>
    </submittedName>
</protein>
<proteinExistence type="predicted"/>
<name>A0A6U4WYV3_HEMAN</name>
<dbReference type="AlphaFoldDB" id="A0A6U4WYV3"/>
<sequence>MWPFSRTRRVRRTQMNVGVGVDVTEVGKHLASWPGVGIVSLAATTKSKHAPSMVMEDAESMRRSDPLIPSTVAPSFALVSPFSEVGVTELRLGEDKPPVCIVLSEEIEEYLPCKRCNGGQSNHSHQSLQV</sequence>
<evidence type="ECO:0000313" key="2">
    <source>
        <dbReference type="EMBL" id="CAD8962992.1"/>
    </source>
</evidence>
<dbReference type="EMBL" id="HBFX01026236">
    <property type="protein sequence ID" value="CAD8962992.1"/>
    <property type="molecule type" value="Transcribed_RNA"/>
</dbReference>